<protein>
    <submittedName>
        <fullName evidence="2">Uncharacterized protein</fullName>
    </submittedName>
</protein>
<evidence type="ECO:0000313" key="3">
    <source>
        <dbReference type="Proteomes" id="UP000310673"/>
    </source>
</evidence>
<evidence type="ECO:0000313" key="2">
    <source>
        <dbReference type="EMBL" id="QCX24617.1"/>
    </source>
</evidence>
<gene>
    <name evidence="2" type="ORF">FG051_05610</name>
</gene>
<dbReference type="RefSeq" id="WP_057816005.1">
    <property type="nucleotide sequence ID" value="NZ_CP040736.1"/>
</dbReference>
<dbReference type="EMBL" id="CP040736">
    <property type="protein sequence ID" value="QCX24617.1"/>
    <property type="molecule type" value="Genomic_DNA"/>
</dbReference>
<feature type="transmembrane region" description="Helical" evidence="1">
    <location>
        <begin position="6"/>
        <end position="32"/>
    </location>
</feature>
<dbReference type="AlphaFoldDB" id="A0A5B7SY26"/>
<accession>A0A5B7SY26</accession>
<reference evidence="2 3" key="1">
    <citation type="submission" date="2019-05" db="EMBL/GenBank/DDBJ databases">
        <title>Genome Sequence of Lactobacillus futsaii Y97, a Potential Probiotic Strain Isolated from the Futsai of Taiwan.</title>
        <authorList>
            <person name="Du X."/>
        </authorList>
    </citation>
    <scope>NUCLEOTIDE SEQUENCE [LARGE SCALE GENOMIC DNA]</scope>
    <source>
        <strain evidence="2 3">Y97</strain>
    </source>
</reference>
<dbReference type="Proteomes" id="UP000310673">
    <property type="component" value="Chromosome"/>
</dbReference>
<organism evidence="2 3">
    <name type="scientific">Companilactobacillus futsaii</name>
    <dbReference type="NCBI Taxonomy" id="938155"/>
    <lineage>
        <taxon>Bacteria</taxon>
        <taxon>Bacillati</taxon>
        <taxon>Bacillota</taxon>
        <taxon>Bacilli</taxon>
        <taxon>Lactobacillales</taxon>
        <taxon>Lactobacillaceae</taxon>
        <taxon>Companilactobacillus</taxon>
    </lineage>
</organism>
<evidence type="ECO:0000256" key="1">
    <source>
        <dbReference type="SAM" id="Phobius"/>
    </source>
</evidence>
<dbReference type="KEGG" id="lft:FG051_05610"/>
<name>A0A5B7SY26_9LACO</name>
<sequence>MLFPTQMIFNITIIIIAIALIVGVILSSIALLKISHALKLRNQMLKQVSRAYLNCTKNNNQLEIRNIGQVPLTIDKIVSSEKLNMTLTTIAPNQVYYFQINGIKKLSLSIDYHDQLNHYSEEFDL</sequence>
<dbReference type="STRING" id="1423818.FC88_GL001808"/>
<keyword evidence="1" id="KW-0472">Membrane</keyword>
<keyword evidence="1" id="KW-0812">Transmembrane</keyword>
<keyword evidence="1" id="KW-1133">Transmembrane helix</keyword>
<proteinExistence type="predicted"/>